<accession>G9XTJ7</accession>
<name>G9XTJ7_DESHA</name>
<gene>
    <name evidence="1" type="ORF">HMPREF0322_04304</name>
</gene>
<sequence>MIYLIRHAKDGILENPPILLDTEHFLYYGYIHKYITIIPDA</sequence>
<dbReference type="Proteomes" id="UP000004416">
    <property type="component" value="Unassembled WGS sequence"/>
</dbReference>
<dbReference type="HOGENOM" id="CLU_3269023_0_0_9"/>
<dbReference type="EMBL" id="AFZX01000109">
    <property type="protein sequence ID" value="EHL04998.1"/>
    <property type="molecule type" value="Genomic_DNA"/>
</dbReference>
<reference evidence="1 2" key="1">
    <citation type="submission" date="2011-08" db="EMBL/GenBank/DDBJ databases">
        <authorList>
            <person name="Weinstock G."/>
            <person name="Sodergren E."/>
            <person name="Clifton S."/>
            <person name="Fulton L."/>
            <person name="Fulton B."/>
            <person name="Courtney L."/>
            <person name="Fronick C."/>
            <person name="Harrison M."/>
            <person name="Strong C."/>
            <person name="Farmer C."/>
            <person name="Delahaunty K."/>
            <person name="Markovic C."/>
            <person name="Hall O."/>
            <person name="Minx P."/>
            <person name="Tomlinson C."/>
            <person name="Mitreva M."/>
            <person name="Hou S."/>
            <person name="Chen J."/>
            <person name="Wollam A."/>
            <person name="Pepin K.H."/>
            <person name="Johnson M."/>
            <person name="Bhonagiri V."/>
            <person name="Zhang X."/>
            <person name="Suruliraj S."/>
            <person name="Warren W."/>
            <person name="Chinwalla A."/>
            <person name="Mardis E.R."/>
            <person name="Wilson R.K."/>
        </authorList>
    </citation>
    <scope>NUCLEOTIDE SEQUENCE [LARGE SCALE GENOMIC DNA]</scope>
    <source>
        <strain evidence="1 2">DP7</strain>
    </source>
</reference>
<evidence type="ECO:0000313" key="2">
    <source>
        <dbReference type="Proteomes" id="UP000004416"/>
    </source>
</evidence>
<comment type="caution">
    <text evidence="1">The sequence shown here is derived from an EMBL/GenBank/DDBJ whole genome shotgun (WGS) entry which is preliminary data.</text>
</comment>
<organism evidence="1 2">
    <name type="scientific">Desulfitobacterium hafniense DP7</name>
    <dbReference type="NCBI Taxonomy" id="537010"/>
    <lineage>
        <taxon>Bacteria</taxon>
        <taxon>Bacillati</taxon>
        <taxon>Bacillota</taxon>
        <taxon>Clostridia</taxon>
        <taxon>Eubacteriales</taxon>
        <taxon>Desulfitobacteriaceae</taxon>
        <taxon>Desulfitobacterium</taxon>
    </lineage>
</organism>
<protein>
    <submittedName>
        <fullName evidence="1">Uncharacterized protein</fullName>
    </submittedName>
</protein>
<proteinExistence type="predicted"/>
<dbReference type="AlphaFoldDB" id="G9XTJ7"/>
<evidence type="ECO:0000313" key="1">
    <source>
        <dbReference type="EMBL" id="EHL04998.1"/>
    </source>
</evidence>